<accession>A0AAP2RB13</accession>
<gene>
    <name evidence="3" type="ORF">CUJ83_02455</name>
</gene>
<evidence type="ECO:0000256" key="1">
    <source>
        <dbReference type="SAM" id="Phobius"/>
    </source>
</evidence>
<evidence type="ECO:0000313" key="4">
    <source>
        <dbReference type="Proteomes" id="UP001320159"/>
    </source>
</evidence>
<name>A0AAP2RB13_9EURY</name>
<evidence type="ECO:0000259" key="2">
    <source>
        <dbReference type="Pfam" id="PF01841"/>
    </source>
</evidence>
<protein>
    <recommendedName>
        <fullName evidence="2">Transglutaminase-like domain-containing protein</fullName>
    </recommendedName>
</protein>
<evidence type="ECO:0000313" key="3">
    <source>
        <dbReference type="EMBL" id="MCD1293859.1"/>
    </source>
</evidence>
<sequence length="371" mass="41411">MARIIDHIIKQPIIIGLIVLLLIVSVSGCVDFVRSLEETAIPDLSDPVLKKADPYLDEMVFDNVTLRAYAATAVSGGPSGDKEYQVNKLYRYVVENYAYYSDPRSREFIQDPFETIQIGGGDCEDLTILLCSLLENIGIRSYFVMTENHTYCLVAGLDEEKLRGYVDGSIIEVAAGELAKKEKMDTLIEDGKLYLVNEKSESMVLKDNYLWYYGGDGSKFNLPIQYMNMEYSVTSTQPISIYVVPSKADYEALRTSKNFNEYPSNRAENILKISDICETMLSHGGLVLKNDAGKDSIVDVLIKTYYSYSTQDFLKDKDMTSCVVNNQTCIVLDPTAGIYGYVGASGKPADGEVVAIDPIKKDYYYIQTGNV</sequence>
<keyword evidence="1" id="KW-0812">Transmembrane</keyword>
<dbReference type="EMBL" id="PGCK01000002">
    <property type="protein sequence ID" value="MCD1293859.1"/>
    <property type="molecule type" value="Genomic_DNA"/>
</dbReference>
<dbReference type="PROSITE" id="PS51257">
    <property type="entry name" value="PROKAR_LIPOPROTEIN"/>
    <property type="match status" value="1"/>
</dbReference>
<comment type="caution">
    <text evidence="3">The sequence shown here is derived from an EMBL/GenBank/DDBJ whole genome shotgun (WGS) entry which is preliminary data.</text>
</comment>
<dbReference type="Pfam" id="PF01841">
    <property type="entry name" value="Transglut_core"/>
    <property type="match status" value="1"/>
</dbReference>
<dbReference type="AlphaFoldDB" id="A0AAP2RB13"/>
<feature type="transmembrane region" description="Helical" evidence="1">
    <location>
        <begin position="12"/>
        <end position="33"/>
    </location>
</feature>
<dbReference type="SUPFAM" id="SSF54001">
    <property type="entry name" value="Cysteine proteinases"/>
    <property type="match status" value="1"/>
</dbReference>
<organism evidence="3 4">
    <name type="scientific">Methanooceanicella nereidis</name>
    <dbReference type="NCBI Taxonomy" id="2052831"/>
    <lineage>
        <taxon>Archaea</taxon>
        <taxon>Methanobacteriati</taxon>
        <taxon>Methanobacteriota</taxon>
        <taxon>Stenosarchaea group</taxon>
        <taxon>Methanomicrobia</taxon>
        <taxon>Methanocellales</taxon>
        <taxon>Methanocellaceae</taxon>
        <taxon>Methanooceanicella</taxon>
    </lineage>
</organism>
<dbReference type="InterPro" id="IPR002931">
    <property type="entry name" value="Transglutaminase-like"/>
</dbReference>
<reference evidence="3 4" key="1">
    <citation type="submission" date="2017-11" db="EMBL/GenBank/DDBJ databases">
        <title>Isolation and Characterization of Family Methanocellaceae Species from Potential Methane Hydrate Area Offshore Southwestern Taiwan.</title>
        <authorList>
            <person name="Zhang W.-L."/>
            <person name="Chen W.-C."/>
            <person name="Lai M.-C."/>
            <person name="Chen S.-C."/>
        </authorList>
    </citation>
    <scope>NUCLEOTIDE SEQUENCE [LARGE SCALE GENOMIC DNA]</scope>
    <source>
        <strain evidence="3 4">CWC-04</strain>
    </source>
</reference>
<feature type="domain" description="Transglutaminase-like" evidence="2">
    <location>
        <begin position="76"/>
        <end position="148"/>
    </location>
</feature>
<keyword evidence="1" id="KW-0472">Membrane</keyword>
<dbReference type="Gene3D" id="3.10.620.30">
    <property type="match status" value="1"/>
</dbReference>
<dbReference type="Proteomes" id="UP001320159">
    <property type="component" value="Unassembled WGS sequence"/>
</dbReference>
<keyword evidence="4" id="KW-1185">Reference proteome</keyword>
<dbReference type="InterPro" id="IPR038765">
    <property type="entry name" value="Papain-like_cys_pep_sf"/>
</dbReference>
<keyword evidence="1" id="KW-1133">Transmembrane helix</keyword>
<proteinExistence type="predicted"/>
<dbReference type="RefSeq" id="WP_230740270.1">
    <property type="nucleotide sequence ID" value="NZ_PGCK01000002.1"/>
</dbReference>